<dbReference type="PANTHER" id="PTHR12191:SF32">
    <property type="entry name" value="ZRT (ZRT), IRT- (IRT-) LIKE PROTEIN TRANSPORTER"/>
    <property type="match status" value="1"/>
</dbReference>
<dbReference type="GO" id="GO:0005886">
    <property type="term" value="C:plasma membrane"/>
    <property type="evidence" value="ECO:0007669"/>
    <property type="project" value="TreeGrafter"/>
</dbReference>
<dbReference type="Proteomes" id="UP001432027">
    <property type="component" value="Unassembled WGS sequence"/>
</dbReference>
<dbReference type="GO" id="GO:0030003">
    <property type="term" value="P:intracellular monoatomic cation homeostasis"/>
    <property type="evidence" value="ECO:0007669"/>
    <property type="project" value="TreeGrafter"/>
</dbReference>
<dbReference type="EMBL" id="BTSX01000004">
    <property type="protein sequence ID" value="GMS93857.1"/>
    <property type="molecule type" value="Genomic_DNA"/>
</dbReference>
<name>A0AAV5THU3_9BILA</name>
<sequence>DSERVMSDTVFLSRHVVNGTVHASIRAVFATSSLSNYTTKIDDLEQPNAWETWLVGLAFITLCSFSAPIGILLMPCLPTWLYDRMMSFLIALGIGTLSGS</sequence>
<dbReference type="PANTHER" id="PTHR12191">
    <property type="entry name" value="SOLUTE CARRIER FAMILY 39"/>
    <property type="match status" value="1"/>
</dbReference>
<keyword evidence="3" id="KW-1185">Reference proteome</keyword>
<keyword evidence="1" id="KW-1133">Transmembrane helix</keyword>
<comment type="caution">
    <text evidence="2">The sequence shown here is derived from an EMBL/GenBank/DDBJ whole genome shotgun (WGS) entry which is preliminary data.</text>
</comment>
<gene>
    <name evidence="2" type="ORF">PENTCL1PPCAC_16032</name>
</gene>
<feature type="non-terminal residue" evidence="2">
    <location>
        <position position="1"/>
    </location>
</feature>
<dbReference type="GO" id="GO:0071578">
    <property type="term" value="P:zinc ion import across plasma membrane"/>
    <property type="evidence" value="ECO:0007669"/>
    <property type="project" value="TreeGrafter"/>
</dbReference>
<evidence type="ECO:0000313" key="2">
    <source>
        <dbReference type="EMBL" id="GMS93857.1"/>
    </source>
</evidence>
<dbReference type="InterPro" id="IPR050799">
    <property type="entry name" value="ZIP_Transporter"/>
</dbReference>
<feature type="transmembrane region" description="Helical" evidence="1">
    <location>
        <begin position="53"/>
        <end position="77"/>
    </location>
</feature>
<keyword evidence="1" id="KW-0472">Membrane</keyword>
<organism evidence="2 3">
    <name type="scientific">Pristionchus entomophagus</name>
    <dbReference type="NCBI Taxonomy" id="358040"/>
    <lineage>
        <taxon>Eukaryota</taxon>
        <taxon>Metazoa</taxon>
        <taxon>Ecdysozoa</taxon>
        <taxon>Nematoda</taxon>
        <taxon>Chromadorea</taxon>
        <taxon>Rhabditida</taxon>
        <taxon>Rhabditina</taxon>
        <taxon>Diplogasteromorpha</taxon>
        <taxon>Diplogasteroidea</taxon>
        <taxon>Neodiplogasteridae</taxon>
        <taxon>Pristionchus</taxon>
    </lineage>
</organism>
<proteinExistence type="predicted"/>
<accession>A0AAV5THU3</accession>
<dbReference type="GO" id="GO:0005385">
    <property type="term" value="F:zinc ion transmembrane transporter activity"/>
    <property type="evidence" value="ECO:0007669"/>
    <property type="project" value="TreeGrafter"/>
</dbReference>
<evidence type="ECO:0000256" key="1">
    <source>
        <dbReference type="SAM" id="Phobius"/>
    </source>
</evidence>
<evidence type="ECO:0000313" key="3">
    <source>
        <dbReference type="Proteomes" id="UP001432027"/>
    </source>
</evidence>
<dbReference type="GO" id="GO:0140410">
    <property type="term" value="F:monoatomic cation:bicarbonate symporter activity"/>
    <property type="evidence" value="ECO:0007669"/>
    <property type="project" value="TreeGrafter"/>
</dbReference>
<dbReference type="AlphaFoldDB" id="A0AAV5THU3"/>
<keyword evidence="1" id="KW-0812">Transmembrane</keyword>
<protein>
    <submittedName>
        <fullName evidence="2">Uncharacterized protein</fullName>
    </submittedName>
</protein>
<reference evidence="2" key="1">
    <citation type="submission" date="2023-10" db="EMBL/GenBank/DDBJ databases">
        <title>Genome assembly of Pristionchus species.</title>
        <authorList>
            <person name="Yoshida K."/>
            <person name="Sommer R.J."/>
        </authorList>
    </citation>
    <scope>NUCLEOTIDE SEQUENCE</scope>
    <source>
        <strain evidence="2">RS0144</strain>
    </source>
</reference>